<dbReference type="Gene3D" id="3.40.630.30">
    <property type="match status" value="1"/>
</dbReference>
<accession>A0A371J512</accession>
<dbReference type="EMBL" id="NOJY02000011">
    <property type="protein sequence ID" value="RDY27768.1"/>
    <property type="molecule type" value="Genomic_DNA"/>
</dbReference>
<dbReference type="SUPFAM" id="SSF55729">
    <property type="entry name" value="Acyl-CoA N-acyltransferases (Nat)"/>
    <property type="match status" value="2"/>
</dbReference>
<organism evidence="2 3">
    <name type="scientific">Romboutsia weinsteinii</name>
    <dbReference type="NCBI Taxonomy" id="2020949"/>
    <lineage>
        <taxon>Bacteria</taxon>
        <taxon>Bacillati</taxon>
        <taxon>Bacillota</taxon>
        <taxon>Clostridia</taxon>
        <taxon>Peptostreptococcales</taxon>
        <taxon>Peptostreptococcaceae</taxon>
        <taxon>Romboutsia</taxon>
    </lineage>
</organism>
<dbReference type="InterPro" id="IPR016732">
    <property type="entry name" value="UCP018688"/>
</dbReference>
<dbReference type="Pfam" id="PF09924">
    <property type="entry name" value="LPG_synthase_C"/>
    <property type="match status" value="1"/>
</dbReference>
<gene>
    <name evidence="2" type="ORF">CHL78_008050</name>
</gene>
<reference evidence="2 3" key="1">
    <citation type="journal article" date="2017" name="Genome Announc.">
        <title>Draft Genome Sequence of Romboutsia weinsteinii sp. nov. Strain CCRI-19649(T) Isolated from Surface Water.</title>
        <authorList>
            <person name="Maheux A.F."/>
            <person name="Boudreau D.K."/>
            <person name="Berube E."/>
            <person name="Boissinot M."/>
            <person name="Cantin P."/>
            <person name="Raymond F."/>
            <person name="Corbeil J."/>
            <person name="Omar R.F."/>
            <person name="Bergeron M.G."/>
        </authorList>
    </citation>
    <scope>NUCLEOTIDE SEQUENCE [LARGE SCALE GENOMIC DNA]</scope>
    <source>
        <strain evidence="2 3">CCRI-19649</strain>
    </source>
</reference>
<feature type="domain" description="Phosphatidylglycerol lysyltransferase C-terminal" evidence="1">
    <location>
        <begin position="22"/>
        <end position="294"/>
    </location>
</feature>
<dbReference type="InterPro" id="IPR024320">
    <property type="entry name" value="LPG_synthase_C"/>
</dbReference>
<dbReference type="OrthoDB" id="9765580at2"/>
<evidence type="ECO:0000313" key="2">
    <source>
        <dbReference type="EMBL" id="RDY27768.1"/>
    </source>
</evidence>
<evidence type="ECO:0000313" key="3">
    <source>
        <dbReference type="Proteomes" id="UP000215694"/>
    </source>
</evidence>
<proteinExistence type="predicted"/>
<sequence>MMFKDIDVASKKLIDEYLGLVDYEACEYSFTTLYMWKDLYNLKYYHDDKFIVIIGKNEDKYFFIQPLTDTLNIDYAMEFIFNYFESINQSINMRAITKEFKSYLEGRYIDKFKYIEDRDSFDYVYEGEILRSLAGRKNSKKRNHLNYFFKEYEGRFRYKALGEDSFDECRDLLNSWTSNKEIDEDIKVENTAIDRVFKNYKHLKSKIKIGGIYVDDKLQSFSIGEMLTDNMAVIHIEKANFNIRGLYQYINQQLLVNEFKDVEFINREDDLGIEGLREAKLSYHPVKFVEKYIVEEL</sequence>
<protein>
    <submittedName>
        <fullName evidence="2">DUF2156 domain-containing protein</fullName>
    </submittedName>
</protein>
<dbReference type="AlphaFoldDB" id="A0A371J512"/>
<evidence type="ECO:0000259" key="1">
    <source>
        <dbReference type="Pfam" id="PF09924"/>
    </source>
</evidence>
<keyword evidence="3" id="KW-1185">Reference proteome</keyword>
<name>A0A371J512_9FIRM</name>
<dbReference type="PANTHER" id="PTHR41373">
    <property type="entry name" value="DUF2156 DOMAIN-CONTAINING PROTEIN"/>
    <property type="match status" value="1"/>
</dbReference>
<dbReference type="Proteomes" id="UP000215694">
    <property type="component" value="Unassembled WGS sequence"/>
</dbReference>
<dbReference type="InterPro" id="IPR016181">
    <property type="entry name" value="Acyl_CoA_acyltransferase"/>
</dbReference>
<comment type="caution">
    <text evidence="2">The sequence shown here is derived from an EMBL/GenBank/DDBJ whole genome shotgun (WGS) entry which is preliminary data.</text>
</comment>
<dbReference type="PANTHER" id="PTHR41373:SF1">
    <property type="entry name" value="PHOSPHATIDYLGLYCEROL LYSYLTRANSFERASE C-TERMINAL DOMAIN-CONTAINING PROTEIN"/>
    <property type="match status" value="1"/>
</dbReference>
<dbReference type="PIRSF" id="PIRSF018688">
    <property type="entry name" value="UCP018688"/>
    <property type="match status" value="1"/>
</dbReference>